<proteinExistence type="predicted"/>
<comment type="caution">
    <text evidence="3">The sequence shown here is derived from an EMBL/GenBank/DDBJ whole genome shotgun (WGS) entry which is preliminary data.</text>
</comment>
<dbReference type="InterPro" id="IPR058269">
    <property type="entry name" value="DUF7963"/>
</dbReference>
<reference evidence="3" key="1">
    <citation type="journal article" date="2022" name="Cell">
        <title>Repeat-based holocentromeres influence genome architecture and karyotype evolution.</title>
        <authorList>
            <person name="Hofstatter P.G."/>
            <person name="Thangavel G."/>
            <person name="Lux T."/>
            <person name="Neumann P."/>
            <person name="Vondrak T."/>
            <person name="Novak P."/>
            <person name="Zhang M."/>
            <person name="Costa L."/>
            <person name="Castellani M."/>
            <person name="Scott A."/>
            <person name="Toegelov H."/>
            <person name="Fuchs J."/>
            <person name="Mata-Sucre Y."/>
            <person name="Dias Y."/>
            <person name="Vanzela A.L.L."/>
            <person name="Huettel B."/>
            <person name="Almeida C.C.S."/>
            <person name="Simkova H."/>
            <person name="Souza G."/>
            <person name="Pedrosa-Harand A."/>
            <person name="Macas J."/>
            <person name="Mayer K.F.X."/>
            <person name="Houben A."/>
            <person name="Marques A."/>
        </authorList>
    </citation>
    <scope>NUCLEOTIDE SEQUENCE</scope>
    <source>
        <strain evidence="3">RhyBre1mFocal</strain>
    </source>
</reference>
<dbReference type="InterPro" id="IPR012337">
    <property type="entry name" value="RNaseH-like_sf"/>
</dbReference>
<feature type="region of interest" description="Disordered" evidence="1">
    <location>
        <begin position="805"/>
        <end position="824"/>
    </location>
</feature>
<dbReference type="AlphaFoldDB" id="A0A9Q0C8P5"/>
<dbReference type="PANTHER" id="PTHR32166">
    <property type="entry name" value="OSJNBA0013A04.12 PROTEIN"/>
    <property type="match status" value="1"/>
</dbReference>
<feature type="compositionally biased region" description="Low complexity" evidence="1">
    <location>
        <begin position="176"/>
        <end position="186"/>
    </location>
</feature>
<organism evidence="3 4">
    <name type="scientific">Rhynchospora breviuscula</name>
    <dbReference type="NCBI Taxonomy" id="2022672"/>
    <lineage>
        <taxon>Eukaryota</taxon>
        <taxon>Viridiplantae</taxon>
        <taxon>Streptophyta</taxon>
        <taxon>Embryophyta</taxon>
        <taxon>Tracheophyta</taxon>
        <taxon>Spermatophyta</taxon>
        <taxon>Magnoliopsida</taxon>
        <taxon>Liliopsida</taxon>
        <taxon>Poales</taxon>
        <taxon>Cyperaceae</taxon>
        <taxon>Cyperoideae</taxon>
        <taxon>Rhynchosporeae</taxon>
        <taxon>Rhynchospora</taxon>
    </lineage>
</organism>
<feature type="compositionally biased region" description="Acidic residues" evidence="1">
    <location>
        <begin position="808"/>
        <end position="817"/>
    </location>
</feature>
<accession>A0A9Q0C8P5</accession>
<dbReference type="SUPFAM" id="SSF53098">
    <property type="entry name" value="Ribonuclease H-like"/>
    <property type="match status" value="1"/>
</dbReference>
<protein>
    <recommendedName>
        <fullName evidence="2">DUF7963 domain-containing protein</fullName>
    </recommendedName>
</protein>
<dbReference type="Pfam" id="PF25908">
    <property type="entry name" value="DUF7963"/>
    <property type="match status" value="1"/>
</dbReference>
<evidence type="ECO:0000256" key="1">
    <source>
        <dbReference type="SAM" id="MobiDB-lite"/>
    </source>
</evidence>
<evidence type="ECO:0000313" key="3">
    <source>
        <dbReference type="EMBL" id="KAJ1689179.1"/>
    </source>
</evidence>
<sequence>MYRIIIFLSIPLTPPTKIHSSLSLSTITLFKPPIKHLPSIKQNTNKNIYQIHYHSTTHHQLINGRRVNYLTMTSPEEEAAAPPPPPPPSQAGEDAAARAAQRRFEGLTLVRAKAIKGKGAWYWAHLEPTLARCPETGRPVSVRLRCSLCGSAFSASNPSRTASEHLKRGTCPNFASSSPIGSNPNPNATPPQPLNSIRPCNNRKRSMHMVHHAPALLPAPPPVSSQPIVLSGGKDDFNALQMLEDSVKKLKTPSNLPPPPNLTKVQVDSALALLSDWFYESCTGVTVSSIEHPKFKSFLQQLGLPAVTRRELTGPRLETRFAEAHAVAEARVRDALFFQLAADGWRSPVSNELDETVVSFSVNLPNGTQVFHSTILAQPNVSAQYAEDVMWDTVVEVANTGTSTGMSGEETGAIRRCAGIVSDRFKTKALQSLENRYHWMVNISCQFQAFRSLIKDLYHELPLFYNVCNNCAKLATYFNTESPARTIFNKYVLQDPDGPVSPLRVYTQGGEFSNIMLMLDDIMASARVFHSLVQDESFKVLCLEDANARGLCEMVRDRSFWGNLEVVHALLRLIEEMAHEVEEERPLVGRCLPLWEELRSRVKDLCVKFSIDEGLVKKVLDKRFKKNYHPAWSAAFILDPLYLVKDSTGKYLPPFKFLSPDQEKDVDRLITRMVTRGEAHIVLMELMKWRSEGLDPLYARAVQVRQPDPLTGKLRLANPQSSRLVWETYLNDFRCLNKVAVRLIFLHATSCGVKCNVPAIRWAAVHGRTRVCMDRVNKLVYVAAHSRGDRKEGYSEEERDLELFVNGESEDDEEEEAIHESVTF</sequence>
<keyword evidence="4" id="KW-1185">Reference proteome</keyword>
<feature type="domain" description="DUF7963" evidence="2">
    <location>
        <begin position="91"/>
        <end position="174"/>
    </location>
</feature>
<evidence type="ECO:0000259" key="2">
    <source>
        <dbReference type="Pfam" id="PF25908"/>
    </source>
</evidence>
<name>A0A9Q0C8P5_9POAL</name>
<dbReference type="OrthoDB" id="1873691at2759"/>
<dbReference type="Proteomes" id="UP001151287">
    <property type="component" value="Unassembled WGS sequence"/>
</dbReference>
<evidence type="ECO:0000313" key="4">
    <source>
        <dbReference type="Proteomes" id="UP001151287"/>
    </source>
</evidence>
<feature type="region of interest" description="Disordered" evidence="1">
    <location>
        <begin position="156"/>
        <end position="195"/>
    </location>
</feature>
<dbReference type="PANTHER" id="PTHR32166:SF24">
    <property type="entry name" value="F16P17.2 PROTEIN"/>
    <property type="match status" value="1"/>
</dbReference>
<gene>
    <name evidence="3" type="ORF">LUZ63_013334</name>
</gene>
<dbReference type="EMBL" id="JAMQYH010000004">
    <property type="protein sequence ID" value="KAJ1689179.1"/>
    <property type="molecule type" value="Genomic_DNA"/>
</dbReference>
<feature type="region of interest" description="Disordered" evidence="1">
    <location>
        <begin position="75"/>
        <end position="100"/>
    </location>
</feature>